<evidence type="ECO:0000313" key="4">
    <source>
        <dbReference type="EMBL" id="MBK6263906.1"/>
    </source>
</evidence>
<reference evidence="4" key="1">
    <citation type="submission" date="2021-01" db="EMBL/GenBank/DDBJ databases">
        <title>Marivirga aurantiaca sp. nov., isolated from intertidal surface sediments.</title>
        <authorList>
            <person name="Zhang M."/>
        </authorList>
    </citation>
    <scope>NUCLEOTIDE SEQUENCE</scope>
    <source>
        <strain evidence="4">S37H4</strain>
    </source>
</reference>
<organism evidence="4 5">
    <name type="scientific">Marivirga aurantiaca</name>
    <dbReference type="NCBI Taxonomy" id="2802615"/>
    <lineage>
        <taxon>Bacteria</taxon>
        <taxon>Pseudomonadati</taxon>
        <taxon>Bacteroidota</taxon>
        <taxon>Cytophagia</taxon>
        <taxon>Cytophagales</taxon>
        <taxon>Marivirgaceae</taxon>
        <taxon>Marivirga</taxon>
    </lineage>
</organism>
<sequence>MEEKVTFEQLVQVGCGIDVHKENIVATIRKSDQTFETREFDSYTSSLTELRDWCKTEKVTHIAMESTGVYWKPVFNILEADFEIILVNARHVKNVPGHKTDKKDSRWLSKLLLAGLLKGSFIPPQDIRELRDLVRYKRKVTDQAASEKNRIIKILEDANIKLSSVLTNVDGVTGTKIINDLIAGTTDVNELIVHYHGKMKASKEEVRKALEGRLTAHHQFMLQLVQQSIRDKEAVIIALEDKIDEAVKGYEVEVDLLQTIPGVAKDSAINIISEVGADMERFPNEKHLSSWAGMSPGNNESGGKKSRKNTTW</sequence>
<dbReference type="RefSeq" id="WP_201429590.1">
    <property type="nucleotide sequence ID" value="NZ_JAEQBW010000001.1"/>
</dbReference>
<name>A0A935C5K2_9BACT</name>
<proteinExistence type="predicted"/>
<protein>
    <submittedName>
        <fullName evidence="4">IS110 family transposase</fullName>
    </submittedName>
</protein>
<dbReference type="PANTHER" id="PTHR33055:SF15">
    <property type="entry name" value="TRANSPOSASE-RELATED"/>
    <property type="match status" value="1"/>
</dbReference>
<evidence type="ECO:0000313" key="5">
    <source>
        <dbReference type="Proteomes" id="UP000611723"/>
    </source>
</evidence>
<comment type="caution">
    <text evidence="4">The sequence shown here is derived from an EMBL/GenBank/DDBJ whole genome shotgun (WGS) entry which is preliminary data.</text>
</comment>
<dbReference type="Pfam" id="PF01548">
    <property type="entry name" value="DEDD_Tnp_IS110"/>
    <property type="match status" value="1"/>
</dbReference>
<evidence type="ECO:0000259" key="3">
    <source>
        <dbReference type="Pfam" id="PF02371"/>
    </source>
</evidence>
<evidence type="ECO:0000259" key="2">
    <source>
        <dbReference type="Pfam" id="PF01548"/>
    </source>
</evidence>
<feature type="region of interest" description="Disordered" evidence="1">
    <location>
        <begin position="288"/>
        <end position="312"/>
    </location>
</feature>
<feature type="domain" description="Transposase IS116/IS110/IS902 C-terminal" evidence="3">
    <location>
        <begin position="255"/>
        <end position="309"/>
    </location>
</feature>
<keyword evidence="5" id="KW-1185">Reference proteome</keyword>
<dbReference type="InterPro" id="IPR003346">
    <property type="entry name" value="Transposase_20"/>
</dbReference>
<dbReference type="NCBIfam" id="NF033542">
    <property type="entry name" value="transpos_IS110"/>
    <property type="match status" value="1"/>
</dbReference>
<dbReference type="Proteomes" id="UP000611723">
    <property type="component" value="Unassembled WGS sequence"/>
</dbReference>
<dbReference type="Pfam" id="PF02371">
    <property type="entry name" value="Transposase_20"/>
    <property type="match status" value="1"/>
</dbReference>
<dbReference type="PANTHER" id="PTHR33055">
    <property type="entry name" value="TRANSPOSASE FOR INSERTION SEQUENCE ELEMENT IS1111A"/>
    <property type="match status" value="1"/>
</dbReference>
<dbReference type="GO" id="GO:0003677">
    <property type="term" value="F:DNA binding"/>
    <property type="evidence" value="ECO:0007669"/>
    <property type="project" value="InterPro"/>
</dbReference>
<dbReference type="GO" id="GO:0006313">
    <property type="term" value="P:DNA transposition"/>
    <property type="evidence" value="ECO:0007669"/>
    <property type="project" value="InterPro"/>
</dbReference>
<evidence type="ECO:0000256" key="1">
    <source>
        <dbReference type="SAM" id="MobiDB-lite"/>
    </source>
</evidence>
<dbReference type="InterPro" id="IPR047650">
    <property type="entry name" value="Transpos_IS110"/>
</dbReference>
<feature type="domain" description="Transposase IS110-like N-terminal" evidence="2">
    <location>
        <begin position="15"/>
        <end position="158"/>
    </location>
</feature>
<dbReference type="GO" id="GO:0004803">
    <property type="term" value="F:transposase activity"/>
    <property type="evidence" value="ECO:0007669"/>
    <property type="project" value="InterPro"/>
</dbReference>
<dbReference type="AlphaFoldDB" id="A0A935C5K2"/>
<accession>A0A935C5K2</accession>
<dbReference type="EMBL" id="JAEQBW010000001">
    <property type="protein sequence ID" value="MBK6263906.1"/>
    <property type="molecule type" value="Genomic_DNA"/>
</dbReference>
<dbReference type="InterPro" id="IPR002525">
    <property type="entry name" value="Transp_IS110-like_N"/>
</dbReference>
<gene>
    <name evidence="4" type="ORF">JKA74_02560</name>
</gene>